<dbReference type="PANTHER" id="PTHR14043:SF2">
    <property type="entry name" value="HOMEOBOX PROTEIN CUT"/>
    <property type="match status" value="1"/>
</dbReference>
<keyword evidence="8 10" id="KW-0175">Coiled coil</keyword>
<dbReference type="InterPro" id="IPR012955">
    <property type="entry name" value="CASP_C"/>
</dbReference>
<feature type="region of interest" description="Disordered" evidence="11">
    <location>
        <begin position="668"/>
        <end position="689"/>
    </location>
</feature>
<evidence type="ECO:0000256" key="3">
    <source>
        <dbReference type="ARBA" id="ARBA00018691"/>
    </source>
</evidence>
<dbReference type="Pfam" id="PF08172">
    <property type="entry name" value="CASP_C"/>
    <property type="match status" value="1"/>
</dbReference>
<evidence type="ECO:0000256" key="1">
    <source>
        <dbReference type="ARBA" id="ARBA00004409"/>
    </source>
</evidence>
<reference evidence="14 15" key="2">
    <citation type="journal article" date="2008" name="Nature">
        <title>The Phaeodactylum genome reveals the evolutionary history of diatom genomes.</title>
        <authorList>
            <person name="Bowler C."/>
            <person name="Allen A.E."/>
            <person name="Badger J.H."/>
            <person name="Grimwood J."/>
            <person name="Jabbari K."/>
            <person name="Kuo A."/>
            <person name="Maheswari U."/>
            <person name="Martens C."/>
            <person name="Maumus F."/>
            <person name="Otillar R.P."/>
            <person name="Rayko E."/>
            <person name="Salamov A."/>
            <person name="Vandepoele K."/>
            <person name="Beszteri B."/>
            <person name="Gruber A."/>
            <person name="Heijde M."/>
            <person name="Katinka M."/>
            <person name="Mock T."/>
            <person name="Valentin K."/>
            <person name="Verret F."/>
            <person name="Berges J.A."/>
            <person name="Brownlee C."/>
            <person name="Cadoret J.P."/>
            <person name="Chiovitti A."/>
            <person name="Choi C.J."/>
            <person name="Coesel S."/>
            <person name="De Martino A."/>
            <person name="Detter J.C."/>
            <person name="Durkin C."/>
            <person name="Falciatore A."/>
            <person name="Fournet J."/>
            <person name="Haruta M."/>
            <person name="Huysman M.J."/>
            <person name="Jenkins B.D."/>
            <person name="Jiroutova K."/>
            <person name="Jorgensen R.E."/>
            <person name="Joubert Y."/>
            <person name="Kaplan A."/>
            <person name="Kroger N."/>
            <person name="Kroth P.G."/>
            <person name="La Roche J."/>
            <person name="Lindquist E."/>
            <person name="Lommer M."/>
            <person name="Martin-Jezequel V."/>
            <person name="Lopez P.J."/>
            <person name="Lucas S."/>
            <person name="Mangogna M."/>
            <person name="McGinnis K."/>
            <person name="Medlin L.K."/>
            <person name="Montsant A."/>
            <person name="Oudot-Le Secq M.P."/>
            <person name="Napoli C."/>
            <person name="Obornik M."/>
            <person name="Parker M.S."/>
            <person name="Petit J.L."/>
            <person name="Porcel B.M."/>
            <person name="Poulsen N."/>
            <person name="Robison M."/>
            <person name="Rychlewski L."/>
            <person name="Rynearson T.A."/>
            <person name="Schmutz J."/>
            <person name="Shapiro H."/>
            <person name="Siaut M."/>
            <person name="Stanley M."/>
            <person name="Sussman M.R."/>
            <person name="Taylor A.R."/>
            <person name="Vardi A."/>
            <person name="von Dassow P."/>
            <person name="Vyverman W."/>
            <person name="Willis A."/>
            <person name="Wyrwicz L.S."/>
            <person name="Rokhsar D.S."/>
            <person name="Weissenbach J."/>
            <person name="Armbrust E.V."/>
            <person name="Green B.R."/>
            <person name="Van de Peer Y."/>
            <person name="Grigoriev I.V."/>
        </authorList>
    </citation>
    <scope>NUCLEOTIDE SEQUENCE [LARGE SCALE GENOMIC DNA]</scope>
    <source>
        <strain evidence="14 15">CCMP1335</strain>
    </source>
</reference>
<feature type="domain" description="Cux N-terminal" evidence="13">
    <location>
        <begin position="149"/>
        <end position="204"/>
    </location>
</feature>
<evidence type="ECO:0000259" key="13">
    <source>
        <dbReference type="Pfam" id="PF25398"/>
    </source>
</evidence>
<sequence length="762" mass="85366">MSLLSWPRDFPDIQRRDHQSREEERSKALLATEEVAHRSMAVLCIEEEEGDVLNDRQTVLFWVEVDAAVDVEVETQNHNNTTTTNQGDGFPQSAPLKHTPSYTTTEANQLDSFDCAISLPRPARKLLGESTKNLKRAVKTAESDASPINVKALASECKSTVKSYQEEIDSLTRRCKTAETTFLQFFTSIYECEDPATVLSQALELIRSRDAQVENLLNGMEELNGEVEEVGGERDELRVLCAERELEIERLKQTLLQGVNVNDSTTNNDGSGGSGGNALSLAEREELIRLRSEVAEYEVEFRGLKNQDITIRKLESKIVELEENRAEEIQRELKKAQEELAESEGRRATEALEREAITARKLQSLELQLRAERAGREASATQLLKAEDGLGEREAAWEAQRQILIGDAERLREDLAEVGRERDGLRLRMEATVGGGGRDGIGSGPPSSGGVKLADFMTERKAYEAEIGELSITCSSLREELRLKEESASEDRRLLRATIDSLERERTSLANQVSSLEIRVANAPSQDAVDKMRHELRILKKLEYNAVDLDGHDRDDPEMTPGSGKEGDLESVLVAKLRKVEHDLVRERREKSEGNKDREELKKQLVVVQKSLADAEQLIASLENDLQLAVATPESSTTQTDRSNIEIPYGSINPPNPNTLSQILDPKAPPVSNPPPVKTNNTASEKANDDHSVATIVMAQRDRLRARCDALEAERDSFKRELQVQVQTAESLKSDNTKLYEKVRYLQSFNVLPQIGIWTWRH</sequence>
<dbReference type="GeneID" id="7452689"/>
<dbReference type="GO" id="GO:0006891">
    <property type="term" value="P:intra-Golgi vesicle-mediated transport"/>
    <property type="evidence" value="ECO:0007669"/>
    <property type="project" value="InterPro"/>
</dbReference>
<accession>B8CCH3</accession>
<feature type="compositionally biased region" description="Polar residues" evidence="11">
    <location>
        <begin position="633"/>
        <end position="642"/>
    </location>
</feature>
<name>B8CCH3_THAPS</name>
<keyword evidence="15" id="KW-1185">Reference proteome</keyword>
<feature type="coiled-coil region" evidence="10">
    <location>
        <begin position="694"/>
        <end position="728"/>
    </location>
</feature>
<evidence type="ECO:0000313" key="14">
    <source>
        <dbReference type="EMBL" id="EED88954.1"/>
    </source>
</evidence>
<feature type="compositionally biased region" description="Pro residues" evidence="11">
    <location>
        <begin position="668"/>
        <end position="677"/>
    </location>
</feature>
<dbReference type="GO" id="GO:0000139">
    <property type="term" value="C:Golgi membrane"/>
    <property type="evidence" value="ECO:0007669"/>
    <property type="project" value="UniProtKB-SubCell"/>
</dbReference>
<reference evidence="14 15" key="1">
    <citation type="journal article" date="2004" name="Science">
        <title>The genome of the diatom Thalassiosira pseudonana: ecology, evolution, and metabolism.</title>
        <authorList>
            <person name="Armbrust E.V."/>
            <person name="Berges J.A."/>
            <person name="Bowler C."/>
            <person name="Green B.R."/>
            <person name="Martinez D."/>
            <person name="Putnam N.H."/>
            <person name="Zhou S."/>
            <person name="Allen A.E."/>
            <person name="Apt K.E."/>
            <person name="Bechner M."/>
            <person name="Brzezinski M.A."/>
            <person name="Chaal B.K."/>
            <person name="Chiovitti A."/>
            <person name="Davis A.K."/>
            <person name="Demarest M.S."/>
            <person name="Detter J.C."/>
            <person name="Glavina T."/>
            <person name="Goodstein D."/>
            <person name="Hadi M.Z."/>
            <person name="Hellsten U."/>
            <person name="Hildebrand M."/>
            <person name="Jenkins B.D."/>
            <person name="Jurka J."/>
            <person name="Kapitonov V.V."/>
            <person name="Kroger N."/>
            <person name="Lau W.W."/>
            <person name="Lane T.W."/>
            <person name="Larimer F.W."/>
            <person name="Lippmeier J.C."/>
            <person name="Lucas S."/>
            <person name="Medina M."/>
            <person name="Montsant A."/>
            <person name="Obornik M."/>
            <person name="Parker M.S."/>
            <person name="Palenik B."/>
            <person name="Pazour G.J."/>
            <person name="Richardson P.M."/>
            <person name="Rynearson T.A."/>
            <person name="Saito M.A."/>
            <person name="Schwartz D.C."/>
            <person name="Thamatrakoln K."/>
            <person name="Valentin K."/>
            <person name="Vardi A."/>
            <person name="Wilkerson F.P."/>
            <person name="Rokhsar D.S."/>
        </authorList>
    </citation>
    <scope>NUCLEOTIDE SEQUENCE [LARGE SCALE GENOMIC DNA]</scope>
    <source>
        <strain evidence="14 15">CCMP1335</strain>
    </source>
</reference>
<dbReference type="Proteomes" id="UP000001449">
    <property type="component" value="Chromosome 14"/>
</dbReference>
<proteinExistence type="inferred from homology"/>
<dbReference type="Pfam" id="PF25398">
    <property type="entry name" value="CUX1_N"/>
    <property type="match status" value="1"/>
</dbReference>
<protein>
    <recommendedName>
        <fullName evidence="3">Protein CASP</fullName>
    </recommendedName>
</protein>
<comment type="subcellular location">
    <subcellularLocation>
        <location evidence="1">Golgi apparatus membrane</location>
        <topology evidence="1">Single-pass type IV membrane protein</topology>
    </subcellularLocation>
</comment>
<dbReference type="HOGENOM" id="CLU_366213_0_0_1"/>
<dbReference type="eggNOG" id="KOG0963">
    <property type="taxonomic scope" value="Eukaryota"/>
</dbReference>
<keyword evidence="6" id="KW-1133">Transmembrane helix</keyword>
<dbReference type="EMBL" id="CM000649">
    <property type="protein sequence ID" value="EED88954.1"/>
    <property type="molecule type" value="Genomic_DNA"/>
</dbReference>
<evidence type="ECO:0000256" key="5">
    <source>
        <dbReference type="ARBA" id="ARBA00022692"/>
    </source>
</evidence>
<keyword evidence="5" id="KW-0812">Transmembrane</keyword>
<keyword evidence="7" id="KW-0333">Golgi apparatus</keyword>
<evidence type="ECO:0000256" key="10">
    <source>
        <dbReference type="SAM" id="Coils"/>
    </source>
</evidence>
<keyword evidence="9" id="KW-0472">Membrane</keyword>
<gene>
    <name evidence="14" type="ORF">THAPSDRAFT_24863</name>
</gene>
<evidence type="ECO:0000256" key="6">
    <source>
        <dbReference type="ARBA" id="ARBA00022989"/>
    </source>
</evidence>
<organism evidence="14 15">
    <name type="scientific">Thalassiosira pseudonana</name>
    <name type="common">Marine diatom</name>
    <name type="synonym">Cyclotella nana</name>
    <dbReference type="NCBI Taxonomy" id="35128"/>
    <lineage>
        <taxon>Eukaryota</taxon>
        <taxon>Sar</taxon>
        <taxon>Stramenopiles</taxon>
        <taxon>Ochrophyta</taxon>
        <taxon>Bacillariophyta</taxon>
        <taxon>Coscinodiscophyceae</taxon>
        <taxon>Thalassiosirophycidae</taxon>
        <taxon>Thalassiosirales</taxon>
        <taxon>Thalassiosiraceae</taxon>
        <taxon>Thalassiosira</taxon>
    </lineage>
</organism>
<evidence type="ECO:0000256" key="9">
    <source>
        <dbReference type="ARBA" id="ARBA00023136"/>
    </source>
</evidence>
<evidence type="ECO:0000256" key="8">
    <source>
        <dbReference type="ARBA" id="ARBA00023054"/>
    </source>
</evidence>
<dbReference type="InParanoid" id="B8CCH3"/>
<feature type="coiled-coil region" evidence="10">
    <location>
        <begin position="287"/>
        <end position="353"/>
    </location>
</feature>
<feature type="coiled-coil region" evidence="10">
    <location>
        <begin position="584"/>
        <end position="632"/>
    </location>
</feature>
<dbReference type="InterPro" id="IPR057476">
    <property type="entry name" value="Cux_N"/>
</dbReference>
<feature type="region of interest" description="Disordered" evidence="11">
    <location>
        <begin position="632"/>
        <end position="654"/>
    </location>
</feature>
<feature type="coiled-coil region" evidence="10">
    <location>
        <begin position="213"/>
        <end position="254"/>
    </location>
</feature>
<feature type="domain" description="CASP C-terminal" evidence="12">
    <location>
        <begin position="600"/>
        <end position="750"/>
    </location>
</feature>
<comment type="similarity">
    <text evidence="2">Belongs to the CASP family.</text>
</comment>
<dbReference type="RefSeq" id="XP_002293945.1">
    <property type="nucleotide sequence ID" value="XM_002293909.1"/>
</dbReference>
<evidence type="ECO:0000256" key="4">
    <source>
        <dbReference type="ARBA" id="ARBA00022448"/>
    </source>
</evidence>
<dbReference type="KEGG" id="tps:THAPSDRAFT_24863"/>
<feature type="coiled-coil region" evidence="10">
    <location>
        <begin position="154"/>
        <end position="181"/>
    </location>
</feature>
<evidence type="ECO:0000259" key="12">
    <source>
        <dbReference type="Pfam" id="PF08172"/>
    </source>
</evidence>
<evidence type="ECO:0000256" key="11">
    <source>
        <dbReference type="SAM" id="MobiDB-lite"/>
    </source>
</evidence>
<keyword evidence="4" id="KW-0813">Transport</keyword>
<evidence type="ECO:0000256" key="7">
    <source>
        <dbReference type="ARBA" id="ARBA00023034"/>
    </source>
</evidence>
<dbReference type="PANTHER" id="PTHR14043">
    <property type="entry name" value="CCAAT DISPLACEMENT PROTEIN-RELATED"/>
    <property type="match status" value="1"/>
</dbReference>
<evidence type="ECO:0000256" key="2">
    <source>
        <dbReference type="ARBA" id="ARBA00006415"/>
    </source>
</evidence>
<dbReference type="PaxDb" id="35128-Thaps24863"/>
<dbReference type="AlphaFoldDB" id="B8CCH3"/>
<evidence type="ECO:0000313" key="15">
    <source>
        <dbReference type="Proteomes" id="UP000001449"/>
    </source>
</evidence>
<feature type="coiled-coil region" evidence="10">
    <location>
        <begin position="460"/>
        <end position="519"/>
    </location>
</feature>
<dbReference type="STRING" id="35128.B8CCH3"/>